<dbReference type="EMBL" id="FWFX01000006">
    <property type="protein sequence ID" value="SLN44216.1"/>
    <property type="molecule type" value="Genomic_DNA"/>
</dbReference>
<name>A0A1X6Z983_9RHOB</name>
<accession>A0A1X6Z983</accession>
<feature type="compositionally biased region" description="Low complexity" evidence="1">
    <location>
        <begin position="41"/>
        <end position="51"/>
    </location>
</feature>
<sequence length="439" mass="46259">MANINGTNNDDDIDVANDSGTLNGGSSVSPVDNINARQGDDTISIDDSTISGRVRGQGGNDDISITDSTISGDVLGNGGADTISVEDGSTLSQLLGGGGSDDVSVSDSSVNRVNLGNGADSLNFVDSTTDEGLFGGGGNDTISVEGSTVDRVNLGNNNDTLNFVKSSSTDGLFGGGGTDALNLPVGTEVTDDNAGFFVVGLGDTYTLTSGTFELPTGQIVSYSQFETGSAIPCFTAGTLIATEHGEKLVQDICVGDRVLTMDCGLQPVRWIGSRTLSEIELQARKELCPIVIRKGALGMGYPAQELSVSPQHRVLIRSRIAERMFGEMEVLVPAVKLLELDGVERDGDSSKVQYVHLMFDTHQIVFSNGLPSESLYAGQEALKSIDPAARLELLTLFPELRDMDHRPPQARTFVKKSGQISNLIARHNKNGQPLLSNGR</sequence>
<evidence type="ECO:0000256" key="1">
    <source>
        <dbReference type="SAM" id="MobiDB-lite"/>
    </source>
</evidence>
<dbReference type="Gene3D" id="2.160.20.160">
    <property type="match status" value="1"/>
</dbReference>
<dbReference type="InterPro" id="IPR036844">
    <property type="entry name" value="Hint_dom_sf"/>
</dbReference>
<dbReference type="InterPro" id="IPR028992">
    <property type="entry name" value="Hedgehog/Intein_dom"/>
</dbReference>
<feature type="domain" description="Hint" evidence="2">
    <location>
        <begin position="231"/>
        <end position="334"/>
    </location>
</feature>
<evidence type="ECO:0000259" key="2">
    <source>
        <dbReference type="SMART" id="SM00306"/>
    </source>
</evidence>
<feature type="region of interest" description="Disordered" evidence="1">
    <location>
        <begin position="1"/>
        <end position="71"/>
    </location>
</feature>
<dbReference type="PROSITE" id="PS50817">
    <property type="entry name" value="INTEIN_N_TER"/>
    <property type="match status" value="1"/>
</dbReference>
<dbReference type="InterPro" id="IPR003587">
    <property type="entry name" value="Hint_dom_N"/>
</dbReference>
<reference evidence="3 4" key="1">
    <citation type="submission" date="2017-03" db="EMBL/GenBank/DDBJ databases">
        <authorList>
            <person name="Afonso C.L."/>
            <person name="Miller P.J."/>
            <person name="Scott M.A."/>
            <person name="Spackman E."/>
            <person name="Goraichik I."/>
            <person name="Dimitrov K.M."/>
            <person name="Suarez D.L."/>
            <person name="Swayne D.E."/>
        </authorList>
    </citation>
    <scope>NUCLEOTIDE SEQUENCE [LARGE SCALE GENOMIC DNA]</scope>
    <source>
        <strain evidence="3 4">CECT 7450</strain>
    </source>
</reference>
<dbReference type="RefSeq" id="WP_085805668.1">
    <property type="nucleotide sequence ID" value="NZ_FWFX01000006.1"/>
</dbReference>
<dbReference type="GO" id="GO:0016539">
    <property type="term" value="P:intein-mediated protein splicing"/>
    <property type="evidence" value="ECO:0007669"/>
    <property type="project" value="InterPro"/>
</dbReference>
<dbReference type="SUPFAM" id="SSF51294">
    <property type="entry name" value="Hedgehog/intein (Hint) domain"/>
    <property type="match status" value="1"/>
</dbReference>
<gene>
    <name evidence="3" type="ORF">ROA7450_02138</name>
</gene>
<dbReference type="InterPro" id="IPR011049">
    <property type="entry name" value="Serralysin-like_metalloprot_C"/>
</dbReference>
<protein>
    <recommendedName>
        <fullName evidence="2">Hint domain-containing protein</fullName>
    </recommendedName>
</protein>
<evidence type="ECO:0000313" key="4">
    <source>
        <dbReference type="Proteomes" id="UP000193061"/>
    </source>
</evidence>
<dbReference type="AlphaFoldDB" id="A0A1X6Z983"/>
<dbReference type="SMART" id="SM00306">
    <property type="entry name" value="HintN"/>
    <property type="match status" value="1"/>
</dbReference>
<evidence type="ECO:0000313" key="3">
    <source>
        <dbReference type="EMBL" id="SLN44216.1"/>
    </source>
</evidence>
<keyword evidence="4" id="KW-1185">Reference proteome</keyword>
<feature type="compositionally biased region" description="Polar residues" evidence="1">
    <location>
        <begin position="18"/>
        <end position="36"/>
    </location>
</feature>
<organism evidence="3 4">
    <name type="scientific">Roseovarius albus</name>
    <dbReference type="NCBI Taxonomy" id="1247867"/>
    <lineage>
        <taxon>Bacteria</taxon>
        <taxon>Pseudomonadati</taxon>
        <taxon>Pseudomonadota</taxon>
        <taxon>Alphaproteobacteria</taxon>
        <taxon>Rhodobacterales</taxon>
        <taxon>Roseobacteraceae</taxon>
        <taxon>Roseovarius</taxon>
    </lineage>
</organism>
<dbReference type="Proteomes" id="UP000193061">
    <property type="component" value="Unassembled WGS sequence"/>
</dbReference>
<dbReference type="OrthoDB" id="6305173at2"/>
<dbReference type="InterPro" id="IPR006141">
    <property type="entry name" value="Intein_N"/>
</dbReference>
<dbReference type="Gene3D" id="2.170.16.10">
    <property type="entry name" value="Hedgehog/Intein (Hint) domain"/>
    <property type="match status" value="1"/>
</dbReference>
<dbReference type="SUPFAM" id="SSF51120">
    <property type="entry name" value="beta-Roll"/>
    <property type="match status" value="1"/>
</dbReference>
<dbReference type="PRINTS" id="PR00313">
    <property type="entry name" value="CABNDNGRPT"/>
</dbReference>
<dbReference type="Pfam" id="PF13403">
    <property type="entry name" value="Hint_2"/>
    <property type="match status" value="1"/>
</dbReference>
<proteinExistence type="predicted"/>